<keyword evidence="4" id="KW-0564">Palmitate</keyword>
<accession>A0A127QC34</accession>
<evidence type="ECO:0000256" key="4">
    <source>
        <dbReference type="HAMAP-Rule" id="MF_02071"/>
    </source>
</evidence>
<keyword evidence="2 4" id="KW-0456">Lyase</keyword>
<dbReference type="OrthoDB" id="9779128at2"/>
<dbReference type="InterPro" id="IPR034718">
    <property type="entry name" value="RlpA"/>
</dbReference>
<evidence type="ECO:0000256" key="2">
    <source>
        <dbReference type="ARBA" id="ARBA00023239"/>
    </source>
</evidence>
<dbReference type="Pfam" id="PF03330">
    <property type="entry name" value="DPBB_1"/>
    <property type="match status" value="1"/>
</dbReference>
<comment type="function">
    <text evidence="4">Lytic transglycosylase with a strong preference for naked glycan strands that lack stem peptides.</text>
</comment>
<dbReference type="KEGG" id="cpra:CPter91_5117"/>
<dbReference type="InterPro" id="IPR036908">
    <property type="entry name" value="RlpA-like_sf"/>
</dbReference>
<dbReference type="GO" id="GO:0071555">
    <property type="term" value="P:cell wall organization"/>
    <property type="evidence" value="ECO:0007669"/>
    <property type="project" value="UniProtKB-KW"/>
</dbReference>
<dbReference type="GO" id="GO:0005886">
    <property type="term" value="C:plasma membrane"/>
    <property type="evidence" value="ECO:0007669"/>
    <property type="project" value="UniProtKB-SubCell"/>
</dbReference>
<dbReference type="Gene3D" id="2.40.40.10">
    <property type="entry name" value="RlpA-like domain"/>
    <property type="match status" value="1"/>
</dbReference>
<dbReference type="InterPro" id="IPR012997">
    <property type="entry name" value="RplA"/>
</dbReference>
<gene>
    <name evidence="4 9" type="primary">rlpA</name>
    <name evidence="10" type="ORF">CPter291_4928</name>
    <name evidence="9" type="ORF">CPter91_5117</name>
</gene>
<dbReference type="GO" id="GO:0008932">
    <property type="term" value="F:lytic endotransglycosylase activity"/>
    <property type="evidence" value="ECO:0007669"/>
    <property type="project" value="UniProtKB-UniRule"/>
</dbReference>
<dbReference type="PANTHER" id="PTHR34183">
    <property type="entry name" value="ENDOLYTIC PEPTIDOGLYCAN TRANSGLYCOSYLASE RLPA"/>
    <property type="match status" value="1"/>
</dbReference>
<keyword evidence="7" id="KW-1133">Transmembrane helix</keyword>
<keyword evidence="4 7" id="KW-0472">Membrane</keyword>
<evidence type="ECO:0000256" key="3">
    <source>
        <dbReference type="ARBA" id="ARBA00023316"/>
    </source>
</evidence>
<dbReference type="GO" id="GO:0000270">
    <property type="term" value="P:peptidoglycan metabolic process"/>
    <property type="evidence" value="ECO:0007669"/>
    <property type="project" value="UniProtKB-UniRule"/>
</dbReference>
<evidence type="ECO:0000256" key="5">
    <source>
        <dbReference type="RuleBase" id="RU003495"/>
    </source>
</evidence>
<feature type="compositionally biased region" description="Low complexity" evidence="6">
    <location>
        <begin position="37"/>
        <end position="46"/>
    </location>
</feature>
<dbReference type="NCBIfam" id="TIGR00413">
    <property type="entry name" value="rlpA"/>
    <property type="match status" value="1"/>
</dbReference>
<dbReference type="SUPFAM" id="SSF110997">
    <property type="entry name" value="Sporulation related repeat"/>
    <property type="match status" value="1"/>
</dbReference>
<evidence type="ECO:0000313" key="11">
    <source>
        <dbReference type="Proteomes" id="UP000074561"/>
    </source>
</evidence>
<dbReference type="GO" id="GO:0042834">
    <property type="term" value="F:peptidoglycan binding"/>
    <property type="evidence" value="ECO:0007669"/>
    <property type="project" value="InterPro"/>
</dbReference>
<evidence type="ECO:0000256" key="6">
    <source>
        <dbReference type="SAM" id="MobiDB-lite"/>
    </source>
</evidence>
<comment type="subcellular location">
    <subcellularLocation>
        <location evidence="4">Cell membrane</location>
        <topology evidence="4">Lipid-anchor</topology>
    </subcellularLocation>
</comment>
<sequence>MLGKQGGKRKASAGYSVVSYSSVLLAALILAGCGSSPKAPSSSASPVKTTAGVRGGPALPAAGSGRGGYYKDDGPGDVTPEGLLDVPDAVPTIEPYSRTGNKPYVVFGKTYTPMTDDQPFKQRGTGSWYGKKFHNQKTSSGELYDMYKMTAAHPTLPIPSYARVTNLKTGAQVIVRVNDRGPFHSSRIIDLSYTAALKLGYLGSGSGQLEVERLLPADIIAMNKQRQNGTLAAATPPALLEPARDNSAPATVVAESVDMPVLTAQPLLLDPPSSPPAGTTAPALAQSDGNSTLASGFYLQFGAYSQQANADGARNRLMQELSGLVDSLNSVAVNGLYRLYAGPYTSRSDADNILQQIRQRTSVNPIVVQR</sequence>
<dbReference type="PROSITE" id="PS51724">
    <property type="entry name" value="SPOR"/>
    <property type="match status" value="1"/>
</dbReference>
<comment type="similarity">
    <text evidence="4 5">Belongs to the RlpA family.</text>
</comment>
<dbReference type="FunFam" id="2.40.40.10:FF:000003">
    <property type="entry name" value="Endolytic peptidoglycan transglycosylase RlpA"/>
    <property type="match status" value="1"/>
</dbReference>
<dbReference type="EMBL" id="CP013234">
    <property type="protein sequence ID" value="AMP07405.1"/>
    <property type="molecule type" value="Genomic_DNA"/>
</dbReference>
<evidence type="ECO:0000256" key="1">
    <source>
        <dbReference type="ARBA" id="ARBA00022729"/>
    </source>
</evidence>
<dbReference type="PATRIC" id="fig|279113.10.peg.4895"/>
<protein>
    <recommendedName>
        <fullName evidence="4">Endolytic peptidoglycan transglycosylase RlpA</fullName>
        <ecNumber evidence="4">4.2.2.-</ecNumber>
    </recommendedName>
</protein>
<keyword evidence="3 4" id="KW-0961">Cell wall biogenesis/degradation</keyword>
<feature type="region of interest" description="Disordered" evidence="6">
    <location>
        <begin position="37"/>
        <end position="67"/>
    </location>
</feature>
<dbReference type="InterPro" id="IPR036680">
    <property type="entry name" value="SPOR-like_sf"/>
</dbReference>
<keyword evidence="1" id="KW-0732">Signal</keyword>
<dbReference type="InterPro" id="IPR007730">
    <property type="entry name" value="SPOR-like_dom"/>
</dbReference>
<dbReference type="PROSITE" id="PS51257">
    <property type="entry name" value="PROKAR_LIPOPROTEIN"/>
    <property type="match status" value="1"/>
</dbReference>
<feature type="domain" description="SPOR" evidence="8">
    <location>
        <begin position="291"/>
        <end position="370"/>
    </location>
</feature>
<feature type="transmembrane region" description="Helical" evidence="7">
    <location>
        <begin position="12"/>
        <end position="32"/>
    </location>
</feature>
<keyword evidence="7" id="KW-0812">Transmembrane</keyword>
<evidence type="ECO:0000259" key="8">
    <source>
        <dbReference type="PROSITE" id="PS51724"/>
    </source>
</evidence>
<evidence type="ECO:0000313" key="12">
    <source>
        <dbReference type="Proteomes" id="UP000074914"/>
    </source>
</evidence>
<dbReference type="HAMAP" id="MF_02071">
    <property type="entry name" value="RlpA"/>
    <property type="match status" value="1"/>
</dbReference>
<dbReference type="PANTHER" id="PTHR34183:SF1">
    <property type="entry name" value="ENDOLYTIC PEPTIDOGLYCAN TRANSGLYCOSYLASE RLPA"/>
    <property type="match status" value="1"/>
</dbReference>
<evidence type="ECO:0000313" key="10">
    <source>
        <dbReference type="EMBL" id="AMP17141.1"/>
    </source>
</evidence>
<dbReference type="EC" id="4.2.2.-" evidence="4"/>
<dbReference type="Gene3D" id="3.30.70.1070">
    <property type="entry name" value="Sporulation related repeat"/>
    <property type="match status" value="1"/>
</dbReference>
<organism evidence="9 11">
    <name type="scientific">Collimonas pratensis</name>
    <dbReference type="NCBI Taxonomy" id="279113"/>
    <lineage>
        <taxon>Bacteria</taxon>
        <taxon>Pseudomonadati</taxon>
        <taxon>Pseudomonadota</taxon>
        <taxon>Betaproteobacteria</taxon>
        <taxon>Burkholderiales</taxon>
        <taxon>Oxalobacteraceae</taxon>
        <taxon>Collimonas</taxon>
    </lineage>
</organism>
<dbReference type="CDD" id="cd22268">
    <property type="entry name" value="DPBB_RlpA-like"/>
    <property type="match status" value="1"/>
</dbReference>
<keyword evidence="12" id="KW-1185">Reference proteome</keyword>
<evidence type="ECO:0000313" key="9">
    <source>
        <dbReference type="EMBL" id="AMP07405.1"/>
    </source>
</evidence>
<keyword evidence="4" id="KW-1003">Cell membrane</keyword>
<dbReference type="Proteomes" id="UP000074561">
    <property type="component" value="Chromosome"/>
</dbReference>
<dbReference type="STRING" id="279113.CPter91_5117"/>
<keyword evidence="4" id="KW-0449">Lipoprotein</keyword>
<dbReference type="RefSeq" id="WP_061944960.1">
    <property type="nucleotide sequence ID" value="NZ_CP013234.1"/>
</dbReference>
<dbReference type="EMBL" id="CP013236">
    <property type="protein sequence ID" value="AMP17141.1"/>
    <property type="molecule type" value="Genomic_DNA"/>
</dbReference>
<proteinExistence type="inferred from homology"/>
<dbReference type="SUPFAM" id="SSF50685">
    <property type="entry name" value="Barwin-like endoglucanases"/>
    <property type="match status" value="1"/>
</dbReference>
<dbReference type="Proteomes" id="UP000074914">
    <property type="component" value="Chromosome"/>
</dbReference>
<dbReference type="AlphaFoldDB" id="A0A127QC34"/>
<name>A0A127QC34_9BURK</name>
<reference evidence="11 12" key="1">
    <citation type="submission" date="2015-11" db="EMBL/GenBank/DDBJ databases">
        <title>Exploring the genomic traits of fungus-feeding bacterial genus Collimonas.</title>
        <authorList>
            <person name="Song C."/>
            <person name="Schmidt R."/>
            <person name="de Jager V."/>
            <person name="Krzyzanowska D."/>
            <person name="Jongedijk E."/>
            <person name="Cankar K."/>
            <person name="Beekwilder J."/>
            <person name="van Veen A."/>
            <person name="de Boer W."/>
            <person name="van Veen J.A."/>
            <person name="Garbeva P."/>
        </authorList>
    </citation>
    <scope>NUCLEOTIDE SEQUENCE [LARGE SCALE GENOMIC DNA]</scope>
    <source>
        <strain evidence="10 12">Ter291</strain>
        <strain evidence="9 11">Ter91</strain>
    </source>
</reference>
<dbReference type="InterPro" id="IPR009009">
    <property type="entry name" value="RlpA-like_DPBB"/>
</dbReference>
<evidence type="ECO:0000256" key="7">
    <source>
        <dbReference type="SAM" id="Phobius"/>
    </source>
</evidence>
<dbReference type="Pfam" id="PF05036">
    <property type="entry name" value="SPOR"/>
    <property type="match status" value="1"/>
</dbReference>